<organism evidence="2 3">
    <name type="scientific">Ascochyta lentis</name>
    <dbReference type="NCBI Taxonomy" id="205686"/>
    <lineage>
        <taxon>Eukaryota</taxon>
        <taxon>Fungi</taxon>
        <taxon>Dikarya</taxon>
        <taxon>Ascomycota</taxon>
        <taxon>Pezizomycotina</taxon>
        <taxon>Dothideomycetes</taxon>
        <taxon>Pleosporomycetidae</taxon>
        <taxon>Pleosporales</taxon>
        <taxon>Pleosporineae</taxon>
        <taxon>Didymellaceae</taxon>
        <taxon>Ascochyta</taxon>
    </lineage>
</organism>
<feature type="chain" id="PRO_5034477728" description="Lipocalin-like domain-containing protein" evidence="1">
    <location>
        <begin position="20"/>
        <end position="149"/>
    </location>
</feature>
<dbReference type="AlphaFoldDB" id="A0A8H7MBD1"/>
<evidence type="ECO:0008006" key="4">
    <source>
        <dbReference type="Google" id="ProtNLM"/>
    </source>
</evidence>
<reference evidence="2" key="1">
    <citation type="submission" date="2018-12" db="EMBL/GenBank/DDBJ databases">
        <authorList>
            <person name="Syme R.A."/>
            <person name="Farfan-Caceres L."/>
            <person name="Lichtenzveig J."/>
        </authorList>
    </citation>
    <scope>NUCLEOTIDE SEQUENCE</scope>
    <source>
        <strain evidence="2">Al4</strain>
    </source>
</reference>
<dbReference type="Proteomes" id="UP000651452">
    <property type="component" value="Unassembled WGS sequence"/>
</dbReference>
<feature type="signal peptide" evidence="1">
    <location>
        <begin position="1"/>
        <end position="19"/>
    </location>
</feature>
<evidence type="ECO:0000313" key="2">
    <source>
        <dbReference type="EMBL" id="KAF9690576.1"/>
    </source>
</evidence>
<reference evidence="2" key="2">
    <citation type="submission" date="2020-09" db="EMBL/GenBank/DDBJ databases">
        <title>Reference genome assembly for Australian Ascochyta lentis isolate Al4.</title>
        <authorList>
            <person name="Lee R.C."/>
            <person name="Farfan-Caceres L.M."/>
            <person name="Debler J.W."/>
            <person name="Williams A.H."/>
            <person name="Henares B.M."/>
        </authorList>
    </citation>
    <scope>NUCLEOTIDE SEQUENCE</scope>
    <source>
        <strain evidence="2">Al4</strain>
    </source>
</reference>
<sequence>MRFIIATMAATAMAASAGAGVYTGGDLGGWNVSYVQSGGSDRSHSTHIYGVYSNAQLKDNIAVDCYSLTVSDGKIFSGHDPTTLTCSPPSFTYQYNGTDSTLTLTQIVELSDTTVTVEGTSKPFTTKLDLNGKGAIAHDIIFQATTGVQ</sequence>
<name>A0A8H7MBD1_9PLEO</name>
<gene>
    <name evidence="2" type="ORF">EKO04_011499</name>
</gene>
<accession>A0A8H7MBD1</accession>
<dbReference type="OrthoDB" id="3753703at2759"/>
<evidence type="ECO:0000313" key="3">
    <source>
        <dbReference type="Proteomes" id="UP000651452"/>
    </source>
</evidence>
<proteinExistence type="predicted"/>
<dbReference type="EMBL" id="RZGK01000023">
    <property type="protein sequence ID" value="KAF9690576.1"/>
    <property type="molecule type" value="Genomic_DNA"/>
</dbReference>
<evidence type="ECO:0000256" key="1">
    <source>
        <dbReference type="SAM" id="SignalP"/>
    </source>
</evidence>
<protein>
    <recommendedName>
        <fullName evidence="4">Lipocalin-like domain-containing protein</fullName>
    </recommendedName>
</protein>
<comment type="caution">
    <text evidence="2">The sequence shown here is derived from an EMBL/GenBank/DDBJ whole genome shotgun (WGS) entry which is preliminary data.</text>
</comment>
<keyword evidence="3" id="KW-1185">Reference proteome</keyword>
<keyword evidence="1" id="KW-0732">Signal</keyword>